<evidence type="ECO:0000313" key="1">
    <source>
        <dbReference type="EMBL" id="THU88342.1"/>
    </source>
</evidence>
<evidence type="ECO:0000313" key="2">
    <source>
        <dbReference type="Proteomes" id="UP000297245"/>
    </source>
</evidence>
<reference evidence="1 2" key="1">
    <citation type="journal article" date="2019" name="Nat. Ecol. Evol.">
        <title>Megaphylogeny resolves global patterns of mushroom evolution.</title>
        <authorList>
            <person name="Varga T."/>
            <person name="Krizsan K."/>
            <person name="Foldi C."/>
            <person name="Dima B."/>
            <person name="Sanchez-Garcia M."/>
            <person name="Sanchez-Ramirez S."/>
            <person name="Szollosi G.J."/>
            <person name="Szarkandi J.G."/>
            <person name="Papp V."/>
            <person name="Albert L."/>
            <person name="Andreopoulos W."/>
            <person name="Angelini C."/>
            <person name="Antonin V."/>
            <person name="Barry K.W."/>
            <person name="Bougher N.L."/>
            <person name="Buchanan P."/>
            <person name="Buyck B."/>
            <person name="Bense V."/>
            <person name="Catcheside P."/>
            <person name="Chovatia M."/>
            <person name="Cooper J."/>
            <person name="Damon W."/>
            <person name="Desjardin D."/>
            <person name="Finy P."/>
            <person name="Geml J."/>
            <person name="Haridas S."/>
            <person name="Hughes K."/>
            <person name="Justo A."/>
            <person name="Karasinski D."/>
            <person name="Kautmanova I."/>
            <person name="Kiss B."/>
            <person name="Kocsube S."/>
            <person name="Kotiranta H."/>
            <person name="LaButti K.M."/>
            <person name="Lechner B.E."/>
            <person name="Liimatainen K."/>
            <person name="Lipzen A."/>
            <person name="Lukacs Z."/>
            <person name="Mihaltcheva S."/>
            <person name="Morgado L.N."/>
            <person name="Niskanen T."/>
            <person name="Noordeloos M.E."/>
            <person name="Ohm R.A."/>
            <person name="Ortiz-Santana B."/>
            <person name="Ovrebo C."/>
            <person name="Racz N."/>
            <person name="Riley R."/>
            <person name="Savchenko A."/>
            <person name="Shiryaev A."/>
            <person name="Soop K."/>
            <person name="Spirin V."/>
            <person name="Szebenyi C."/>
            <person name="Tomsovsky M."/>
            <person name="Tulloss R.E."/>
            <person name="Uehling J."/>
            <person name="Grigoriev I.V."/>
            <person name="Vagvolgyi C."/>
            <person name="Papp T."/>
            <person name="Martin F.M."/>
            <person name="Miettinen O."/>
            <person name="Hibbett D.S."/>
            <person name="Nagy L.G."/>
        </authorList>
    </citation>
    <scope>NUCLEOTIDE SEQUENCE [LARGE SCALE GENOMIC DNA]</scope>
    <source>
        <strain evidence="1 2">CBS 962.96</strain>
    </source>
</reference>
<keyword evidence="2" id="KW-1185">Reference proteome</keyword>
<organism evidence="1 2">
    <name type="scientific">Dendrothele bispora (strain CBS 962.96)</name>
    <dbReference type="NCBI Taxonomy" id="1314807"/>
    <lineage>
        <taxon>Eukaryota</taxon>
        <taxon>Fungi</taxon>
        <taxon>Dikarya</taxon>
        <taxon>Basidiomycota</taxon>
        <taxon>Agaricomycotina</taxon>
        <taxon>Agaricomycetes</taxon>
        <taxon>Agaricomycetidae</taxon>
        <taxon>Agaricales</taxon>
        <taxon>Agaricales incertae sedis</taxon>
        <taxon>Dendrothele</taxon>
    </lineage>
</organism>
<protein>
    <submittedName>
        <fullName evidence="1">Uncharacterized protein</fullName>
    </submittedName>
</protein>
<gene>
    <name evidence="1" type="ORF">K435DRAFT_782081</name>
</gene>
<dbReference type="EMBL" id="ML179412">
    <property type="protein sequence ID" value="THU88342.1"/>
    <property type="molecule type" value="Genomic_DNA"/>
</dbReference>
<accession>A0A4S8LH10</accession>
<sequence length="80" mass="9128">MEQLRSHSFTASPQVQDCIMFSQDLLLHGIGCISRASNSPKTIDSFSELCPSRWAYTSDKLYISKPKFRRRSALQYQLVG</sequence>
<dbReference type="Proteomes" id="UP000297245">
    <property type="component" value="Unassembled WGS sequence"/>
</dbReference>
<proteinExistence type="predicted"/>
<dbReference type="AlphaFoldDB" id="A0A4S8LH10"/>
<name>A0A4S8LH10_DENBC</name>